<keyword evidence="3" id="KW-1185">Reference proteome</keyword>
<protein>
    <submittedName>
        <fullName evidence="2">Uncharacterized protein</fullName>
    </submittedName>
</protein>
<sequence length="168" mass="18908">MLNQYSATFEKKTKNESNARNDTVGDAEQLDLLAKRLSRNCHCLEKSRLDDALLEIASACSALSKSDPVPLQRICQPGVAVSNRSVSERITFDRTCNANSPFVEKVTWTLVLDLPKSLVKITEQKMEIMQIFTFNLLGGIFGHWRHMKVLETGRFSHGSIILRTAKII</sequence>
<feature type="region of interest" description="Disordered" evidence="1">
    <location>
        <begin position="1"/>
        <end position="22"/>
    </location>
</feature>
<name>A0AAD5M821_PARTN</name>
<dbReference type="EMBL" id="JAHQIW010001852">
    <property type="protein sequence ID" value="KAJ1353820.1"/>
    <property type="molecule type" value="Genomic_DNA"/>
</dbReference>
<evidence type="ECO:0000313" key="2">
    <source>
        <dbReference type="EMBL" id="KAJ1353820.1"/>
    </source>
</evidence>
<evidence type="ECO:0000256" key="1">
    <source>
        <dbReference type="SAM" id="MobiDB-lite"/>
    </source>
</evidence>
<proteinExistence type="predicted"/>
<evidence type="ECO:0000313" key="3">
    <source>
        <dbReference type="Proteomes" id="UP001196413"/>
    </source>
</evidence>
<feature type="compositionally biased region" description="Basic and acidic residues" evidence="1">
    <location>
        <begin position="9"/>
        <end position="19"/>
    </location>
</feature>
<accession>A0AAD5M821</accession>
<dbReference type="AlphaFoldDB" id="A0AAD5M821"/>
<gene>
    <name evidence="2" type="ORF">KIN20_010580</name>
</gene>
<comment type="caution">
    <text evidence="2">The sequence shown here is derived from an EMBL/GenBank/DDBJ whole genome shotgun (WGS) entry which is preliminary data.</text>
</comment>
<dbReference type="Proteomes" id="UP001196413">
    <property type="component" value="Unassembled WGS sequence"/>
</dbReference>
<reference evidence="2" key="1">
    <citation type="submission" date="2021-06" db="EMBL/GenBank/DDBJ databases">
        <title>Parelaphostrongylus tenuis whole genome reference sequence.</title>
        <authorList>
            <person name="Garwood T.J."/>
            <person name="Larsen P.A."/>
            <person name="Fountain-Jones N.M."/>
            <person name="Garbe J.R."/>
            <person name="Macchietto M.G."/>
            <person name="Kania S.A."/>
            <person name="Gerhold R.W."/>
            <person name="Richards J.E."/>
            <person name="Wolf T.M."/>
        </authorList>
    </citation>
    <scope>NUCLEOTIDE SEQUENCE</scope>
    <source>
        <strain evidence="2">MNPRO001-30</strain>
        <tissue evidence="2">Meninges</tissue>
    </source>
</reference>
<organism evidence="2 3">
    <name type="scientific">Parelaphostrongylus tenuis</name>
    <name type="common">Meningeal worm</name>
    <dbReference type="NCBI Taxonomy" id="148309"/>
    <lineage>
        <taxon>Eukaryota</taxon>
        <taxon>Metazoa</taxon>
        <taxon>Ecdysozoa</taxon>
        <taxon>Nematoda</taxon>
        <taxon>Chromadorea</taxon>
        <taxon>Rhabditida</taxon>
        <taxon>Rhabditina</taxon>
        <taxon>Rhabditomorpha</taxon>
        <taxon>Strongyloidea</taxon>
        <taxon>Metastrongylidae</taxon>
        <taxon>Parelaphostrongylus</taxon>
    </lineage>
</organism>